<dbReference type="InterPro" id="IPR023378">
    <property type="entry name" value="YheA/YmcA-like_dom_sf"/>
</dbReference>
<dbReference type="AlphaFoldDB" id="B8I2Q6"/>
<dbReference type="SUPFAM" id="SSF158622">
    <property type="entry name" value="YheA/YmcA-like"/>
    <property type="match status" value="1"/>
</dbReference>
<name>B8I2Q6_RUMCH</name>
<dbReference type="Proteomes" id="UP000001349">
    <property type="component" value="Chromosome"/>
</dbReference>
<keyword evidence="2" id="KW-1185">Reference proteome</keyword>
<accession>B8I2Q6</accession>
<proteinExistence type="predicted"/>
<evidence type="ECO:0000313" key="2">
    <source>
        <dbReference type="Proteomes" id="UP000001349"/>
    </source>
</evidence>
<sequence length="128" mass="14302">MDIIEKARELGQLLAKSKEMQEYNTTEAAMKSDDKSNTLMSEYKQLQIEMVKLTRGEAETQAIEETKEKLLAKQLEINSYSVTMNYLTAKGNLEALMKKVNDILVYSITGESECSDDKCKSCGGGCRG</sequence>
<organism evidence="1 2">
    <name type="scientific">Ruminiclostridium cellulolyticum (strain ATCC 35319 / DSM 5812 / JCM 6584 / H10)</name>
    <name type="common">Clostridium cellulolyticum</name>
    <dbReference type="NCBI Taxonomy" id="394503"/>
    <lineage>
        <taxon>Bacteria</taxon>
        <taxon>Bacillati</taxon>
        <taxon>Bacillota</taxon>
        <taxon>Clostridia</taxon>
        <taxon>Eubacteriales</taxon>
        <taxon>Oscillospiraceae</taxon>
        <taxon>Ruminiclostridium</taxon>
    </lineage>
</organism>
<evidence type="ECO:0000313" key="1">
    <source>
        <dbReference type="EMBL" id="ACL76049.1"/>
    </source>
</evidence>
<gene>
    <name evidence="1" type="ordered locus">Ccel_1698</name>
</gene>
<dbReference type="InterPro" id="IPR010368">
    <property type="entry name" value="Com_YlbF"/>
</dbReference>
<dbReference type="KEGG" id="cce:Ccel_1698"/>
<dbReference type="STRING" id="394503.Ccel_1698"/>
<reference evidence="1 2" key="1">
    <citation type="submission" date="2009-01" db="EMBL/GenBank/DDBJ databases">
        <title>Complete sequence of Clostridium cellulolyticum H10.</title>
        <authorList>
            <consortium name="US DOE Joint Genome Institute"/>
            <person name="Lucas S."/>
            <person name="Copeland A."/>
            <person name="Lapidus A."/>
            <person name="Glavina del Rio T."/>
            <person name="Dalin E."/>
            <person name="Tice H."/>
            <person name="Bruce D."/>
            <person name="Goodwin L."/>
            <person name="Pitluck S."/>
            <person name="Chertkov O."/>
            <person name="Saunders E."/>
            <person name="Brettin T."/>
            <person name="Detter J.C."/>
            <person name="Han C."/>
            <person name="Larimer F."/>
            <person name="Land M."/>
            <person name="Hauser L."/>
            <person name="Kyrpides N."/>
            <person name="Ivanova N."/>
            <person name="Zhou J."/>
            <person name="Richardson P."/>
        </authorList>
    </citation>
    <scope>NUCLEOTIDE SEQUENCE [LARGE SCALE GENOMIC DNA]</scope>
    <source>
        <strain evidence="2">ATCC 35319 / DSM 5812 / JCM 6584 / H10</strain>
    </source>
</reference>
<protein>
    <submittedName>
        <fullName evidence="1">Uncharacterized protein</fullName>
    </submittedName>
</protein>
<dbReference type="Gene3D" id="1.20.1500.10">
    <property type="entry name" value="YheA/YmcA-like"/>
    <property type="match status" value="1"/>
</dbReference>
<dbReference type="eggNOG" id="COG3679">
    <property type="taxonomic scope" value="Bacteria"/>
</dbReference>
<dbReference type="OrthoDB" id="2112157at2"/>
<dbReference type="Pfam" id="PF06133">
    <property type="entry name" value="Com_YlbF"/>
    <property type="match status" value="1"/>
</dbReference>
<dbReference type="RefSeq" id="WP_015925164.1">
    <property type="nucleotide sequence ID" value="NC_011898.1"/>
</dbReference>
<dbReference type="HOGENOM" id="CLU_140243_1_1_9"/>
<dbReference type="EMBL" id="CP001348">
    <property type="protein sequence ID" value="ACL76049.1"/>
    <property type="molecule type" value="Genomic_DNA"/>
</dbReference>